<dbReference type="Proteomes" id="UP000703661">
    <property type="component" value="Unassembled WGS sequence"/>
</dbReference>
<accession>A0A9P6T3V8</accession>
<name>A0A9P6T3V8_9FUNG</name>
<evidence type="ECO:0000313" key="2">
    <source>
        <dbReference type="EMBL" id="KAG0021779.1"/>
    </source>
</evidence>
<evidence type="ECO:0008006" key="4">
    <source>
        <dbReference type="Google" id="ProtNLM"/>
    </source>
</evidence>
<proteinExistence type="predicted"/>
<keyword evidence="3" id="KW-1185">Reference proteome</keyword>
<gene>
    <name evidence="2" type="ORF">BGZ80_001738</name>
</gene>
<evidence type="ECO:0000256" key="1">
    <source>
        <dbReference type="SAM" id="MobiDB-lite"/>
    </source>
</evidence>
<feature type="region of interest" description="Disordered" evidence="1">
    <location>
        <begin position="358"/>
        <end position="378"/>
    </location>
</feature>
<sequence>MTDTLRASNPLDYPEILFAVGEHIPLFQPNPNDTINMKFTPKTLLSCCLVSKFWRDVLLPFVWRVHDTIPMSHCPMEVLSRHKDLVRYYYFVSTWNRYGTKPLDPPLYTQLYEMTVNFVPSPQTVAKLLVSNKELRKVSVGNIRLATALVPQRVLDGAEGAESVATSEAKGLVVSPFGNIGTTLQELSLEDMEVNTNELWRLLDPVSGNLWSLSLKNLTGTLDDIPLEGLMFPKVTRLIIRIDTRLQYRLEEMIGRCPMLEHLELSGMDNDYPLDALVHILQGTLEVETKKQKEKREKEGRTLKRWVRPLLSTLHLLCHPYGSPTTVANNHKILAAIRACSGYQSTKRNKKINCEQVDEDNGEADDTANNSGIKGMGQRDESLRELSVTLCILDDAAREAIEAHRSTLEILKITIQNRENRASSVALERQGRVLRRLLRSCRRLRVFEFRDLNADADVSSLMEEMLKIKGGDINTDKHKIDDINNSGRESDSGFSEDDELAQVRKARSETWRSPALQSLLIGSGAMLTNNKDLSTLEEQRFNITTTTNDGENVDIEWIMPTQKWDPKTNDGSDALLGERWESYDLFNEDFDTKDETEGIRNGEEIERYELIRRFLNFITPPQQLKTVQLGQLRFCR</sequence>
<dbReference type="InterPro" id="IPR032675">
    <property type="entry name" value="LRR_dom_sf"/>
</dbReference>
<dbReference type="SUPFAM" id="SSF52047">
    <property type="entry name" value="RNI-like"/>
    <property type="match status" value="1"/>
</dbReference>
<dbReference type="SUPFAM" id="SSF81383">
    <property type="entry name" value="F-box domain"/>
    <property type="match status" value="1"/>
</dbReference>
<protein>
    <recommendedName>
        <fullName evidence="4">F-box domain-containing protein</fullName>
    </recommendedName>
</protein>
<dbReference type="EMBL" id="JAAAID010000140">
    <property type="protein sequence ID" value="KAG0021779.1"/>
    <property type="molecule type" value="Genomic_DNA"/>
</dbReference>
<dbReference type="AlphaFoldDB" id="A0A9P6T3V8"/>
<evidence type="ECO:0000313" key="3">
    <source>
        <dbReference type="Proteomes" id="UP000703661"/>
    </source>
</evidence>
<dbReference type="Gene3D" id="3.80.10.10">
    <property type="entry name" value="Ribonuclease Inhibitor"/>
    <property type="match status" value="1"/>
</dbReference>
<feature type="region of interest" description="Disordered" evidence="1">
    <location>
        <begin position="477"/>
        <end position="499"/>
    </location>
</feature>
<dbReference type="InterPro" id="IPR036047">
    <property type="entry name" value="F-box-like_dom_sf"/>
</dbReference>
<dbReference type="OrthoDB" id="2445832at2759"/>
<organism evidence="2 3">
    <name type="scientific">Entomortierella chlamydospora</name>
    <dbReference type="NCBI Taxonomy" id="101097"/>
    <lineage>
        <taxon>Eukaryota</taxon>
        <taxon>Fungi</taxon>
        <taxon>Fungi incertae sedis</taxon>
        <taxon>Mucoromycota</taxon>
        <taxon>Mortierellomycotina</taxon>
        <taxon>Mortierellomycetes</taxon>
        <taxon>Mortierellales</taxon>
        <taxon>Mortierellaceae</taxon>
        <taxon>Entomortierella</taxon>
    </lineage>
</organism>
<reference evidence="2" key="1">
    <citation type="journal article" date="2020" name="Fungal Divers.">
        <title>Resolving the Mortierellaceae phylogeny through synthesis of multi-gene phylogenetics and phylogenomics.</title>
        <authorList>
            <person name="Vandepol N."/>
            <person name="Liber J."/>
            <person name="Desiro A."/>
            <person name="Na H."/>
            <person name="Kennedy M."/>
            <person name="Barry K."/>
            <person name="Grigoriev I.V."/>
            <person name="Miller A.N."/>
            <person name="O'Donnell K."/>
            <person name="Stajich J.E."/>
            <person name="Bonito G."/>
        </authorList>
    </citation>
    <scope>NUCLEOTIDE SEQUENCE</scope>
    <source>
        <strain evidence="2">NRRL 2769</strain>
    </source>
</reference>
<comment type="caution">
    <text evidence="2">The sequence shown here is derived from an EMBL/GenBank/DDBJ whole genome shotgun (WGS) entry which is preliminary data.</text>
</comment>